<name>A0ABS7JN70_9HELI</name>
<keyword evidence="1" id="KW-0732">Signal</keyword>
<dbReference type="EMBL" id="JAIGYQ010000005">
    <property type="protein sequence ID" value="MBX7490827.1"/>
    <property type="molecule type" value="Genomic_DNA"/>
</dbReference>
<evidence type="ECO:0008006" key="4">
    <source>
        <dbReference type="Google" id="ProtNLM"/>
    </source>
</evidence>
<protein>
    <recommendedName>
        <fullName evidence="4">Outer membrane beta-barrel protein</fullName>
    </recommendedName>
</protein>
<gene>
    <name evidence="2" type="ORF">K4G57_05030</name>
</gene>
<dbReference type="Gene3D" id="2.40.160.20">
    <property type="match status" value="1"/>
</dbReference>
<organism evidence="2 3">
    <name type="scientific">Helicobacter turcicus</name>
    <dbReference type="NCBI Taxonomy" id="2867412"/>
    <lineage>
        <taxon>Bacteria</taxon>
        <taxon>Pseudomonadati</taxon>
        <taxon>Campylobacterota</taxon>
        <taxon>Epsilonproteobacteria</taxon>
        <taxon>Campylobacterales</taxon>
        <taxon>Helicobacteraceae</taxon>
        <taxon>Helicobacter</taxon>
    </lineage>
</organism>
<comment type="caution">
    <text evidence="2">The sequence shown here is derived from an EMBL/GenBank/DDBJ whole genome shotgun (WGS) entry which is preliminary data.</text>
</comment>
<feature type="chain" id="PRO_5045172966" description="Outer membrane beta-barrel protein" evidence="1">
    <location>
        <begin position="25"/>
        <end position="232"/>
    </location>
</feature>
<reference evidence="2 3" key="1">
    <citation type="submission" date="2021-08" db="EMBL/GenBank/DDBJ databases">
        <title>Helicobacter spp. isolated from feces of Anatolian Ground Squirrel (Spermophilus xanthoprymnus) in Turkey.</title>
        <authorList>
            <person name="Aydin F."/>
            <person name="Abay S."/>
            <person name="Kayman T."/>
            <person name="Karakaya E."/>
            <person name="Saticioglu I.B."/>
        </authorList>
    </citation>
    <scope>NUCLEOTIDE SEQUENCE [LARGE SCALE GENOMIC DNA]</scope>
    <source>
        <strain evidence="2 3">Faydin-H70</strain>
    </source>
</reference>
<evidence type="ECO:0000256" key="1">
    <source>
        <dbReference type="SAM" id="SignalP"/>
    </source>
</evidence>
<evidence type="ECO:0000313" key="3">
    <source>
        <dbReference type="Proteomes" id="UP000700059"/>
    </source>
</evidence>
<dbReference type="RefSeq" id="WP_221531973.1">
    <property type="nucleotide sequence ID" value="NZ_JAIGYP010000005.1"/>
</dbReference>
<evidence type="ECO:0000313" key="2">
    <source>
        <dbReference type="EMBL" id="MBX7490827.1"/>
    </source>
</evidence>
<sequence>MQRFFKIFLQAFLLFIFLSTITFAWQPSSPNPYHSQNDEHPLYTERKKRLLGVYGTYNKAKSDATLSISGFETQNHSLSEKQLGVGIQFGYLLNSNNRILANFEHHLKQNGFSYQLLMLGYAFTPQLPNSRNWRLLLGVNAGLALGKFDSGSFVVNDSALEKLSYTGLTYGIKGGLIRTFSNSELEFGIQARRLNFGEKGSNIALNGNPSSANLDLSETSTLGVYLGYNILF</sequence>
<keyword evidence="3" id="KW-1185">Reference proteome</keyword>
<feature type="signal peptide" evidence="1">
    <location>
        <begin position="1"/>
        <end position="24"/>
    </location>
</feature>
<accession>A0ABS7JN70</accession>
<proteinExistence type="predicted"/>
<dbReference type="Proteomes" id="UP000700059">
    <property type="component" value="Unassembled WGS sequence"/>
</dbReference>